<evidence type="ECO:0000313" key="2">
    <source>
        <dbReference type="EMBL" id="RVD90906.1"/>
    </source>
</evidence>
<accession>A0A437AIL5</accession>
<dbReference type="Proteomes" id="UP000282876">
    <property type="component" value="Unassembled WGS sequence"/>
</dbReference>
<dbReference type="AlphaFoldDB" id="A0A437AIL5"/>
<name>A0A437AIL5_9MICR</name>
<dbReference type="VEuPathDB" id="MicrosporidiaDB:TUBRATIS_26630"/>
<evidence type="ECO:0000256" key="1">
    <source>
        <dbReference type="SAM" id="Phobius"/>
    </source>
</evidence>
<keyword evidence="1" id="KW-1133">Transmembrane helix</keyword>
<feature type="transmembrane region" description="Helical" evidence="1">
    <location>
        <begin position="6"/>
        <end position="25"/>
    </location>
</feature>
<protein>
    <submittedName>
        <fullName evidence="2">Uncharacterized protein</fullName>
    </submittedName>
</protein>
<organism evidence="2 3">
    <name type="scientific">Tubulinosema ratisbonensis</name>
    <dbReference type="NCBI Taxonomy" id="291195"/>
    <lineage>
        <taxon>Eukaryota</taxon>
        <taxon>Fungi</taxon>
        <taxon>Fungi incertae sedis</taxon>
        <taxon>Microsporidia</taxon>
        <taxon>Tubulinosematoidea</taxon>
        <taxon>Tubulinosematidae</taxon>
        <taxon>Tubulinosema</taxon>
    </lineage>
</organism>
<keyword evidence="1" id="KW-0812">Transmembrane</keyword>
<keyword evidence="3" id="KW-1185">Reference proteome</keyword>
<sequence>MDFKKTGMFIVGLVASSILLLFCFLKYKNREKAITSPAPKVDYKFSDENRNLVPFFHLIKDYEKEIENSKTSMRDDLLNIISYVKGHITNGQEVEKSLNEVKKMLTTADSSNLDFCEFDLFFKLLLKSMICGEQTENISHQKMEEKNTLDLFNKFGFCFRELNGNDTKYFFCLNILDNNYRVRFKKGENVIDVILRKLKNYDCKNYPQNIFLTLEVIFANWSFEGFEPDSYKNFPDLEIYFNDCFVFYQPSEFIFFIYDKNEKIFCFKSKEDNEFYDSNGIIKKFDSNKKLTPFAIKYSKKS</sequence>
<evidence type="ECO:0000313" key="3">
    <source>
        <dbReference type="Proteomes" id="UP000282876"/>
    </source>
</evidence>
<reference evidence="2 3" key="1">
    <citation type="submission" date="2018-10" db="EMBL/GenBank/DDBJ databases">
        <title>Draft genome sequence of the microsporidian Tubulinosema ratisbonensis.</title>
        <authorList>
            <person name="Polonais V."/>
            <person name="Peyretaillade E."/>
            <person name="Niehus S."/>
            <person name="Wawrzyniak I."/>
            <person name="Franchet A."/>
            <person name="Gaspin C."/>
            <person name="Reichstadt M."/>
            <person name="Belser C."/>
            <person name="Labadie K."/>
            <person name="Delbac F."/>
            <person name="Ferrandon D."/>
        </authorList>
    </citation>
    <scope>NUCLEOTIDE SEQUENCE [LARGE SCALE GENOMIC DNA]</scope>
    <source>
        <strain evidence="2 3">Franzen</strain>
    </source>
</reference>
<dbReference type="EMBL" id="RCSS01000725">
    <property type="protein sequence ID" value="RVD90906.1"/>
    <property type="molecule type" value="Genomic_DNA"/>
</dbReference>
<gene>
    <name evidence="2" type="ORF">TUBRATIS_26630</name>
</gene>
<keyword evidence="1" id="KW-0472">Membrane</keyword>
<proteinExistence type="predicted"/>
<comment type="caution">
    <text evidence="2">The sequence shown here is derived from an EMBL/GenBank/DDBJ whole genome shotgun (WGS) entry which is preliminary data.</text>
</comment>